<dbReference type="SUPFAM" id="SSF56752">
    <property type="entry name" value="D-aminoacid aminotransferase-like PLP-dependent enzymes"/>
    <property type="match status" value="1"/>
</dbReference>
<dbReference type="Gene3D" id="3.20.10.10">
    <property type="entry name" value="D-amino Acid Aminotransferase, subunit A, domain 2"/>
    <property type="match status" value="1"/>
</dbReference>
<evidence type="ECO:0000256" key="10">
    <source>
        <dbReference type="ARBA" id="ARBA00048798"/>
    </source>
</evidence>
<evidence type="ECO:0000256" key="3">
    <source>
        <dbReference type="ARBA" id="ARBA00004931"/>
    </source>
</evidence>
<comment type="pathway">
    <text evidence="4">Amino-acid biosynthesis; L-leucine biosynthesis; L-leucine from 3-methyl-2-oxobutanoate: step 4/4.</text>
</comment>
<keyword evidence="12" id="KW-0032">Aminotransferase</keyword>
<evidence type="ECO:0000256" key="1">
    <source>
        <dbReference type="ARBA" id="ARBA00003109"/>
    </source>
</evidence>
<dbReference type="EC" id="2.6.1.42" evidence="6"/>
<evidence type="ECO:0000256" key="8">
    <source>
        <dbReference type="ARBA" id="ARBA00023304"/>
    </source>
</evidence>
<keyword evidence="8" id="KW-0028">Amino-acid biosynthesis</keyword>
<reference evidence="12 13" key="1">
    <citation type="submission" date="2020-08" db="EMBL/GenBank/DDBJ databases">
        <title>Genomic Encyclopedia of Type Strains, Phase III (KMG-III): the genomes of soil and plant-associated and newly described type strains.</title>
        <authorList>
            <person name="Whitman W."/>
        </authorList>
    </citation>
    <scope>NUCLEOTIDE SEQUENCE [LARGE SCALE GENOMIC DNA]</scope>
    <source>
        <strain evidence="12 13">CECT 8803</strain>
    </source>
</reference>
<comment type="catalytic activity">
    <reaction evidence="10">
        <text>L-isoleucine + 2-oxoglutarate = (S)-3-methyl-2-oxopentanoate + L-glutamate</text>
        <dbReference type="Rhea" id="RHEA:24801"/>
        <dbReference type="ChEBI" id="CHEBI:16810"/>
        <dbReference type="ChEBI" id="CHEBI:29985"/>
        <dbReference type="ChEBI" id="CHEBI:35146"/>
        <dbReference type="ChEBI" id="CHEBI:58045"/>
        <dbReference type="EC" id="2.6.1.42"/>
    </reaction>
</comment>
<dbReference type="RefSeq" id="WP_183415621.1">
    <property type="nucleotide sequence ID" value="NZ_JACHXA010000002.1"/>
</dbReference>
<dbReference type="NCBIfam" id="NF009896">
    <property type="entry name" value="PRK13356.1"/>
    <property type="match status" value="1"/>
</dbReference>
<keyword evidence="13" id="KW-1185">Reference proteome</keyword>
<evidence type="ECO:0000256" key="6">
    <source>
        <dbReference type="ARBA" id="ARBA00013053"/>
    </source>
</evidence>
<comment type="similarity">
    <text evidence="5">Belongs to the class-IV pyridoxal-phosphate-dependent aminotransferase family.</text>
</comment>
<evidence type="ECO:0000256" key="9">
    <source>
        <dbReference type="ARBA" id="ARBA00048212"/>
    </source>
</evidence>
<comment type="catalytic activity">
    <reaction evidence="9">
        <text>L-valine + 2-oxoglutarate = 3-methyl-2-oxobutanoate + L-glutamate</text>
        <dbReference type="Rhea" id="RHEA:24813"/>
        <dbReference type="ChEBI" id="CHEBI:11851"/>
        <dbReference type="ChEBI" id="CHEBI:16810"/>
        <dbReference type="ChEBI" id="CHEBI:29985"/>
        <dbReference type="ChEBI" id="CHEBI:57762"/>
        <dbReference type="EC" id="2.6.1.42"/>
    </reaction>
</comment>
<evidence type="ECO:0000256" key="4">
    <source>
        <dbReference type="ARBA" id="ARBA00005072"/>
    </source>
</evidence>
<proteinExistence type="inferred from homology"/>
<sequence>MKPIHFVNGGWKSGNPAIIGPMDHVMWMASTVFDGARAFDNLVPDLDQHCQRLVNSANNFGLKAILTAPEIQELCLDGVSRFKKGSELYIRPMFFAESGFVSPDPESTRFCLSVYEAPLPKPKGMSVTLSSFRRPSPNMAPTLAKASCLYPASGMALREASAKGFDNAVVLDAIGNVAELATANIWMVKDGAAHTPIPNGTFLNGVTRQRVAGLLSKAGIKVHERSITYPELCDADELFTTGNYGKVMPITRIEKRDLQPGPVYARARDLYWSYAHGDA</sequence>
<dbReference type="GO" id="GO:0004084">
    <property type="term" value="F:branched-chain-amino-acid transaminase activity"/>
    <property type="evidence" value="ECO:0007669"/>
    <property type="project" value="UniProtKB-EC"/>
</dbReference>
<evidence type="ECO:0000256" key="2">
    <source>
        <dbReference type="ARBA" id="ARBA00004824"/>
    </source>
</evidence>
<evidence type="ECO:0000256" key="5">
    <source>
        <dbReference type="ARBA" id="ARBA00009320"/>
    </source>
</evidence>
<dbReference type="InterPro" id="IPR036038">
    <property type="entry name" value="Aminotransferase-like"/>
</dbReference>
<dbReference type="InterPro" id="IPR043132">
    <property type="entry name" value="BCAT-like_C"/>
</dbReference>
<evidence type="ECO:0000313" key="12">
    <source>
        <dbReference type="EMBL" id="MBB3064826.1"/>
    </source>
</evidence>
<gene>
    <name evidence="12" type="ORF">FHR98_001098</name>
</gene>
<name>A0A839STU6_9PROT</name>
<dbReference type="InterPro" id="IPR043131">
    <property type="entry name" value="BCAT-like_N"/>
</dbReference>
<dbReference type="PANTHER" id="PTHR42743:SF11">
    <property type="entry name" value="AMINODEOXYCHORISMATE LYASE"/>
    <property type="match status" value="1"/>
</dbReference>
<organism evidence="12 13">
    <name type="scientific">Limibacillus halophilus</name>
    <dbReference type="NCBI Taxonomy" id="1579333"/>
    <lineage>
        <taxon>Bacteria</taxon>
        <taxon>Pseudomonadati</taxon>
        <taxon>Pseudomonadota</taxon>
        <taxon>Alphaproteobacteria</taxon>
        <taxon>Rhodospirillales</taxon>
        <taxon>Rhodovibrionaceae</taxon>
        <taxon>Limibacillus</taxon>
    </lineage>
</organism>
<dbReference type="GO" id="GO:0005829">
    <property type="term" value="C:cytosol"/>
    <property type="evidence" value="ECO:0007669"/>
    <property type="project" value="TreeGrafter"/>
</dbReference>
<dbReference type="InterPro" id="IPR001544">
    <property type="entry name" value="Aminotrans_IV"/>
</dbReference>
<comment type="pathway">
    <text evidence="2">Amino-acid biosynthesis; L-isoleucine biosynthesis; L-isoleucine from 2-oxobutanoate: step 4/4.</text>
</comment>
<evidence type="ECO:0000256" key="11">
    <source>
        <dbReference type="ARBA" id="ARBA00049229"/>
    </source>
</evidence>
<dbReference type="GO" id="GO:0009082">
    <property type="term" value="P:branched-chain amino acid biosynthetic process"/>
    <property type="evidence" value="ECO:0007669"/>
    <property type="project" value="UniProtKB-KW"/>
</dbReference>
<dbReference type="Gene3D" id="3.30.470.10">
    <property type="match status" value="1"/>
</dbReference>
<evidence type="ECO:0000313" key="13">
    <source>
        <dbReference type="Proteomes" id="UP000581135"/>
    </source>
</evidence>
<comment type="catalytic activity">
    <reaction evidence="11">
        <text>L-leucine + 2-oxoglutarate = 4-methyl-2-oxopentanoate + L-glutamate</text>
        <dbReference type="Rhea" id="RHEA:18321"/>
        <dbReference type="ChEBI" id="CHEBI:16810"/>
        <dbReference type="ChEBI" id="CHEBI:17865"/>
        <dbReference type="ChEBI" id="CHEBI:29985"/>
        <dbReference type="ChEBI" id="CHEBI:57427"/>
        <dbReference type="EC" id="2.6.1.42"/>
    </reaction>
</comment>
<comment type="pathway">
    <text evidence="3">Amino-acid biosynthesis; L-valine biosynthesis; L-valine from pyruvate: step 4/4.</text>
</comment>
<dbReference type="AlphaFoldDB" id="A0A839STU6"/>
<dbReference type="Pfam" id="PF01063">
    <property type="entry name" value="Aminotran_4"/>
    <property type="match status" value="1"/>
</dbReference>
<comment type="function">
    <text evidence="1">Acts on leucine, isoleucine and valine.</text>
</comment>
<keyword evidence="12" id="KW-0808">Transferase</keyword>
<dbReference type="Proteomes" id="UP000581135">
    <property type="component" value="Unassembled WGS sequence"/>
</dbReference>
<protein>
    <recommendedName>
        <fullName evidence="7">Probable branched-chain-amino-acid aminotransferase</fullName>
        <ecNumber evidence="6">2.6.1.42</ecNumber>
    </recommendedName>
</protein>
<dbReference type="InterPro" id="IPR050571">
    <property type="entry name" value="Class-IV_PLP-Dep_Aminotrnsfr"/>
</dbReference>
<keyword evidence="8" id="KW-0100">Branched-chain amino acid biosynthesis</keyword>
<accession>A0A839STU6</accession>
<comment type="caution">
    <text evidence="12">The sequence shown here is derived from an EMBL/GenBank/DDBJ whole genome shotgun (WGS) entry which is preliminary data.</text>
</comment>
<dbReference type="PANTHER" id="PTHR42743">
    <property type="entry name" value="AMINO-ACID AMINOTRANSFERASE"/>
    <property type="match status" value="1"/>
</dbReference>
<dbReference type="EMBL" id="JACHXA010000002">
    <property type="protein sequence ID" value="MBB3064826.1"/>
    <property type="molecule type" value="Genomic_DNA"/>
</dbReference>
<evidence type="ECO:0000256" key="7">
    <source>
        <dbReference type="ARBA" id="ARBA00014472"/>
    </source>
</evidence>